<dbReference type="EMBL" id="JACHEB010000006">
    <property type="protein sequence ID" value="MBB5329422.1"/>
    <property type="molecule type" value="Genomic_DNA"/>
</dbReference>
<evidence type="ECO:0000256" key="2">
    <source>
        <dbReference type="SAM" id="SignalP"/>
    </source>
</evidence>
<feature type="compositionally biased region" description="Basic and acidic residues" evidence="1">
    <location>
        <begin position="166"/>
        <end position="180"/>
    </location>
</feature>
<keyword evidence="4" id="KW-1185">Reference proteome</keyword>
<dbReference type="AlphaFoldDB" id="A0A9X0U643"/>
<dbReference type="SUPFAM" id="SSF48452">
    <property type="entry name" value="TPR-like"/>
    <property type="match status" value="1"/>
</dbReference>
<name>A0A9X0U643_9BACT</name>
<protein>
    <recommendedName>
        <fullName evidence="5">Tetratricopeptide repeat protein</fullName>
    </recommendedName>
</protein>
<evidence type="ECO:0008006" key="5">
    <source>
        <dbReference type="Google" id="ProtNLM"/>
    </source>
</evidence>
<feature type="chain" id="PRO_5040983897" description="Tetratricopeptide repeat protein" evidence="2">
    <location>
        <begin position="21"/>
        <end position="198"/>
    </location>
</feature>
<reference evidence="3 4" key="1">
    <citation type="submission" date="2020-08" db="EMBL/GenBank/DDBJ databases">
        <title>Genomic Encyclopedia of Type Strains, Phase IV (KMG-V): Genome sequencing to study the core and pangenomes of soil and plant-associated prokaryotes.</title>
        <authorList>
            <person name="Whitman W."/>
        </authorList>
    </citation>
    <scope>NUCLEOTIDE SEQUENCE [LARGE SCALE GENOMIC DNA]</scope>
    <source>
        <strain evidence="3 4">X5P2</strain>
    </source>
</reference>
<evidence type="ECO:0000313" key="4">
    <source>
        <dbReference type="Proteomes" id="UP000535182"/>
    </source>
</evidence>
<dbReference type="InterPro" id="IPR011990">
    <property type="entry name" value="TPR-like_helical_dom_sf"/>
</dbReference>
<dbReference type="Proteomes" id="UP000535182">
    <property type="component" value="Unassembled WGS sequence"/>
</dbReference>
<accession>A0A9X0U643</accession>
<gene>
    <name evidence="3" type="ORF">HDF14_003040</name>
</gene>
<organism evidence="3 4">
    <name type="scientific">Tunturiibacter gelidiferens</name>
    <dbReference type="NCBI Taxonomy" id="3069689"/>
    <lineage>
        <taxon>Bacteria</taxon>
        <taxon>Pseudomonadati</taxon>
        <taxon>Acidobacteriota</taxon>
        <taxon>Terriglobia</taxon>
        <taxon>Terriglobales</taxon>
        <taxon>Acidobacteriaceae</taxon>
        <taxon>Tunturiibacter</taxon>
    </lineage>
</organism>
<proteinExistence type="predicted"/>
<dbReference type="Gene3D" id="1.25.40.10">
    <property type="entry name" value="Tetratricopeptide repeat domain"/>
    <property type="match status" value="1"/>
</dbReference>
<feature type="region of interest" description="Disordered" evidence="1">
    <location>
        <begin position="157"/>
        <end position="198"/>
    </location>
</feature>
<sequence length="198" mass="21103">MRVACWALVAITLMMSMRSAASGVSDGGYKEGLAAVQAGKWDDAISALQKGSPNQKDGITCYLLAYAYAQKRDYRQTHTYAACALTAQPALAEPYAQDAKAYLGWSNGVEQAASGGYHIQLEMSNKDGKISKDTEKAARKKVDALESPEAAAQAAAAYRAANPCSDESKPKTPEEAHQCERGAMATVPEEPKGRLPPD</sequence>
<evidence type="ECO:0000313" key="3">
    <source>
        <dbReference type="EMBL" id="MBB5329422.1"/>
    </source>
</evidence>
<comment type="caution">
    <text evidence="3">The sequence shown here is derived from an EMBL/GenBank/DDBJ whole genome shotgun (WGS) entry which is preliminary data.</text>
</comment>
<evidence type="ECO:0000256" key="1">
    <source>
        <dbReference type="SAM" id="MobiDB-lite"/>
    </source>
</evidence>
<keyword evidence="2" id="KW-0732">Signal</keyword>
<feature type="compositionally biased region" description="Basic and acidic residues" evidence="1">
    <location>
        <begin position="189"/>
        <end position="198"/>
    </location>
</feature>
<feature type="signal peptide" evidence="2">
    <location>
        <begin position="1"/>
        <end position="20"/>
    </location>
</feature>
<dbReference type="RefSeq" id="WP_183977864.1">
    <property type="nucleotide sequence ID" value="NZ_JACHEB010000006.1"/>
</dbReference>